<comment type="caution">
    <text evidence="2">The sequence shown here is derived from an EMBL/GenBank/DDBJ whole genome shotgun (WGS) entry which is preliminary data.</text>
</comment>
<keyword evidence="1" id="KW-0812">Transmembrane</keyword>
<dbReference type="AlphaFoldDB" id="A0A848DDP7"/>
<dbReference type="EMBL" id="JAAXKZ010000007">
    <property type="protein sequence ID" value="NMH90702.1"/>
    <property type="molecule type" value="Genomic_DNA"/>
</dbReference>
<accession>A0A848DDP7</accession>
<dbReference type="Proteomes" id="UP000586918">
    <property type="component" value="Unassembled WGS sequence"/>
</dbReference>
<proteinExistence type="predicted"/>
<keyword evidence="1" id="KW-0472">Membrane</keyword>
<evidence type="ECO:0000313" key="3">
    <source>
        <dbReference type="Proteomes" id="UP000586918"/>
    </source>
</evidence>
<keyword evidence="1" id="KW-1133">Transmembrane helix</keyword>
<evidence type="ECO:0000256" key="1">
    <source>
        <dbReference type="SAM" id="Phobius"/>
    </source>
</evidence>
<keyword evidence="3" id="KW-1185">Reference proteome</keyword>
<name>A0A848DDP7_9PSEU</name>
<sequence length="77" mass="7553">MFWFGLAYTGAPGSSVSSREAARLFAVLSWAAAGFVGTVLLAAVLANVDAGDLSVVALPAGTILDALGVATSPSPTG</sequence>
<evidence type="ECO:0000313" key="2">
    <source>
        <dbReference type="EMBL" id="NMH90702.1"/>
    </source>
</evidence>
<dbReference type="RefSeq" id="WP_169410121.1">
    <property type="nucleotide sequence ID" value="NZ_JAAXKZ010000007.1"/>
</dbReference>
<feature type="transmembrane region" description="Helical" evidence="1">
    <location>
        <begin position="24"/>
        <end position="46"/>
    </location>
</feature>
<gene>
    <name evidence="2" type="ORF">HF519_03720</name>
</gene>
<organism evidence="2 3">
    <name type="scientific">Pseudonocardia bannensis</name>
    <dbReference type="NCBI Taxonomy" id="630973"/>
    <lineage>
        <taxon>Bacteria</taxon>
        <taxon>Bacillati</taxon>
        <taxon>Actinomycetota</taxon>
        <taxon>Actinomycetes</taxon>
        <taxon>Pseudonocardiales</taxon>
        <taxon>Pseudonocardiaceae</taxon>
        <taxon>Pseudonocardia</taxon>
    </lineage>
</organism>
<protein>
    <submittedName>
        <fullName evidence="2">Uncharacterized protein</fullName>
    </submittedName>
</protein>
<reference evidence="2 3" key="1">
    <citation type="submission" date="2020-04" db="EMBL/GenBank/DDBJ databases">
        <authorList>
            <person name="Klaysubun C."/>
            <person name="Duangmal K."/>
            <person name="Lipun K."/>
        </authorList>
    </citation>
    <scope>NUCLEOTIDE SEQUENCE [LARGE SCALE GENOMIC DNA]</scope>
    <source>
        <strain evidence="2 3">DSM 45300</strain>
    </source>
</reference>